<dbReference type="EMBL" id="CAJNOV010010130">
    <property type="protein sequence ID" value="CAF1393160.1"/>
    <property type="molecule type" value="Genomic_DNA"/>
</dbReference>
<reference evidence="12" key="1">
    <citation type="submission" date="2021-02" db="EMBL/GenBank/DDBJ databases">
        <authorList>
            <person name="Nowell W R."/>
        </authorList>
    </citation>
    <scope>NUCLEOTIDE SEQUENCE</scope>
</reference>
<dbReference type="InterPro" id="IPR007855">
    <property type="entry name" value="RDRP"/>
</dbReference>
<keyword evidence="4 9" id="KW-0548">Nucleotidyltransferase</keyword>
<dbReference type="PANTHER" id="PTHR23079:SF55">
    <property type="entry name" value="RNA-DIRECTED RNA POLYMERASE"/>
    <property type="match status" value="1"/>
</dbReference>
<evidence type="ECO:0000256" key="4">
    <source>
        <dbReference type="ARBA" id="ARBA00022695"/>
    </source>
</evidence>
<dbReference type="GO" id="GO:0031380">
    <property type="term" value="C:nuclear RNA-directed RNA polymerase complex"/>
    <property type="evidence" value="ECO:0007669"/>
    <property type="project" value="TreeGrafter"/>
</dbReference>
<gene>
    <name evidence="12" type="ORF">CJN711_LOCUS21566</name>
</gene>
<feature type="compositionally biased region" description="Low complexity" evidence="10">
    <location>
        <begin position="31"/>
        <end position="47"/>
    </location>
</feature>
<comment type="catalytic activity">
    <reaction evidence="7 9">
        <text>RNA(n) + a ribonucleoside 5'-triphosphate = RNA(n+1) + diphosphate</text>
        <dbReference type="Rhea" id="RHEA:21248"/>
        <dbReference type="Rhea" id="RHEA-COMP:14527"/>
        <dbReference type="Rhea" id="RHEA-COMP:17342"/>
        <dbReference type="ChEBI" id="CHEBI:33019"/>
        <dbReference type="ChEBI" id="CHEBI:61557"/>
        <dbReference type="ChEBI" id="CHEBI:140395"/>
        <dbReference type="EC" id="2.7.7.48"/>
    </reaction>
</comment>
<evidence type="ECO:0000256" key="2">
    <source>
        <dbReference type="ARBA" id="ARBA00022484"/>
    </source>
</evidence>
<dbReference type="EC" id="2.7.7.48" evidence="9"/>
<dbReference type="Proteomes" id="UP000663855">
    <property type="component" value="Unassembled WGS sequence"/>
</dbReference>
<keyword evidence="2 9" id="KW-0696">RNA-directed RNA polymerase</keyword>
<comment type="similarity">
    <text evidence="1 9">Belongs to the RdRP family.</text>
</comment>
<feature type="region of interest" description="Disordered" evidence="10">
    <location>
        <begin position="1"/>
        <end position="54"/>
    </location>
</feature>
<dbReference type="GO" id="GO:0003723">
    <property type="term" value="F:RNA binding"/>
    <property type="evidence" value="ECO:0007669"/>
    <property type="project" value="UniProtKB-UniRule"/>
</dbReference>
<evidence type="ECO:0000313" key="12">
    <source>
        <dbReference type="EMBL" id="CAF1393160.1"/>
    </source>
</evidence>
<feature type="compositionally biased region" description="Acidic residues" evidence="10">
    <location>
        <begin position="554"/>
        <end position="567"/>
    </location>
</feature>
<dbReference type="Pfam" id="PF05183">
    <property type="entry name" value="RdRP"/>
    <property type="match status" value="1"/>
</dbReference>
<evidence type="ECO:0000259" key="11">
    <source>
        <dbReference type="PROSITE" id="PS50102"/>
    </source>
</evidence>
<keyword evidence="3 9" id="KW-0808">Transferase</keyword>
<dbReference type="Pfam" id="PF26253">
    <property type="entry name" value="RdRP_head"/>
    <property type="match status" value="1"/>
</dbReference>
<evidence type="ECO:0000256" key="9">
    <source>
        <dbReference type="RuleBase" id="RU363098"/>
    </source>
</evidence>
<dbReference type="GO" id="GO:0030422">
    <property type="term" value="P:siRNA processing"/>
    <property type="evidence" value="ECO:0007669"/>
    <property type="project" value="TreeGrafter"/>
</dbReference>
<dbReference type="PANTHER" id="PTHR23079">
    <property type="entry name" value="RNA-DEPENDENT RNA POLYMERASE"/>
    <property type="match status" value="1"/>
</dbReference>
<accession>A0A815KMU8</accession>
<dbReference type="Gene3D" id="3.30.70.330">
    <property type="match status" value="1"/>
</dbReference>
<evidence type="ECO:0000256" key="3">
    <source>
        <dbReference type="ARBA" id="ARBA00022679"/>
    </source>
</evidence>
<dbReference type="SMART" id="SM00360">
    <property type="entry name" value="RRM"/>
    <property type="match status" value="1"/>
</dbReference>
<dbReference type="InterPro" id="IPR058752">
    <property type="entry name" value="RDRP_C_head"/>
</dbReference>
<dbReference type="InterPro" id="IPR012677">
    <property type="entry name" value="Nucleotide-bd_a/b_plait_sf"/>
</dbReference>
<evidence type="ECO:0000256" key="1">
    <source>
        <dbReference type="ARBA" id="ARBA00005762"/>
    </source>
</evidence>
<protein>
    <recommendedName>
        <fullName evidence="9">RNA-dependent RNA polymerase</fullName>
        <ecNumber evidence="9">2.7.7.48</ecNumber>
    </recommendedName>
</protein>
<evidence type="ECO:0000256" key="7">
    <source>
        <dbReference type="ARBA" id="ARBA00048744"/>
    </source>
</evidence>
<evidence type="ECO:0000256" key="8">
    <source>
        <dbReference type="PROSITE-ProRule" id="PRU00176"/>
    </source>
</evidence>
<dbReference type="GO" id="GO:0003968">
    <property type="term" value="F:RNA-directed RNA polymerase activity"/>
    <property type="evidence" value="ECO:0007669"/>
    <property type="project" value="UniProtKB-KW"/>
</dbReference>
<evidence type="ECO:0000313" key="13">
    <source>
        <dbReference type="Proteomes" id="UP000663855"/>
    </source>
</evidence>
<evidence type="ECO:0000256" key="5">
    <source>
        <dbReference type="ARBA" id="ARBA00022884"/>
    </source>
</evidence>
<dbReference type="InterPro" id="IPR000504">
    <property type="entry name" value="RRM_dom"/>
</dbReference>
<feature type="compositionally biased region" description="Polar residues" evidence="10">
    <location>
        <begin position="1"/>
        <end position="16"/>
    </location>
</feature>
<feature type="domain" description="RRM" evidence="11">
    <location>
        <begin position="147"/>
        <end position="229"/>
    </location>
</feature>
<evidence type="ECO:0000256" key="6">
    <source>
        <dbReference type="ARBA" id="ARBA00023158"/>
    </source>
</evidence>
<keyword evidence="6" id="KW-0943">RNA-mediated gene silencing</keyword>
<dbReference type="InterPro" id="IPR057596">
    <property type="entry name" value="RDRP_core"/>
</dbReference>
<keyword evidence="5 8" id="KW-0694">RNA-binding</keyword>
<evidence type="ECO:0000256" key="10">
    <source>
        <dbReference type="SAM" id="MobiDB-lite"/>
    </source>
</evidence>
<dbReference type="PROSITE" id="PS50102">
    <property type="entry name" value="RRM"/>
    <property type="match status" value="1"/>
</dbReference>
<proteinExistence type="inferred from homology"/>
<dbReference type="InterPro" id="IPR035979">
    <property type="entry name" value="RBD_domain_sf"/>
</dbReference>
<feature type="region of interest" description="Disordered" evidence="10">
    <location>
        <begin position="545"/>
        <end position="575"/>
    </location>
</feature>
<name>A0A815KMU8_9BILA</name>
<comment type="caution">
    <text evidence="12">The sequence shown here is derived from an EMBL/GenBank/DDBJ whole genome shotgun (WGS) entry which is preliminary data.</text>
</comment>
<sequence>MGESCTSQLELNLEQESQNRSDNSDEETLASESDGSSFSSQSDTETSSSDDKNIDLSSTNYFEQLYENLFEAFDCIDQNVQIDNSRLAFDVSSYSTSSRSSVSSDSTYLDEAESFLNTNNTFMQMSTSDIMLFDQHHNDFDSRVSRNKIFVGCIPLCIDENSLRSFFNSIGYVDLVHVDGPKFKNRRLGFAFITFTSNTTVCEILSVYSRTPEKFKLFGSQLQVNAVKLPVPPKTQTDDTQSTREIDSHLFTFTLDSVMYGTLIGMAAMRNLVDERCENATASTSTYGYIVHQHFNTMPGSYLLSIDTKQKKFYINVNVIEKTEKWPKFTGNFRFEWSFRDLKGNKFVPVLIHGLSSSNLISSNNSIDSSVYILCEIRRAPCISFVQRARGDGSHDEIRLPGSTLIGRANAWLLRIGSDPKIYHTFANLLDRYHLSAKSCLASNMVPLLTSVLQHSQQFIHINLLLMKEWHEKNRLAIERFSYQRWPYFPFQTKFEIMKLISKHIITINDLILDERLESILCKMSSDTLAACVDKIIELAPHWQPTSEKSNNEDWNDEEEEEEEEGEKNERANDESTIRTYHVFSPLFSADGKPLSTTSSTSITIDLSRIKLKDLYHSNNDRIGSLSRLLCLGLIQLRRKHQLYKTISGIYVTTREMRAFKSIETFSIRKVYITPSTIDYEGPHFEEACAVIRHYSELQDCFLRVSFLDEDYRMLKNLNNSMDIVYKHIEKLMIDGLNVCGRKYKFLAFSSSQLREHSCWMFHQQHIFNISCDSIREWMGDFQNIHPVAKMAARLGQSFSTTIKGKELSKESYIEIDDVTSSIDSKAIYTDGIGIIASWFADELSKQMNLDSTPSAFQIRFAGYKGMVCVSLEDKICNNSKIRVAFRPSMKKFDSDNCSIDIVHPSDFSLSYLNRQIILLLSSRRISDSVFHRFQDEMLEKLRSINTNADHAIETLWKFNGNTGGNGTHKMMIEYLSRFQLNTEPFIQQLLFRFQAFQLKQLRTKARILIEKGCVLFGVADETRTLKYGQVFIQIHRSDINETKIIQGSVIVTRNPCLYPGDIRRYEAVDNLQLHKLKNVIVFPMDGPRSMTAELAGGDLDGDTFWISWDPRLIFTDNFKAFCYSDQARQANESAADTSKQSYTIADICHFFVEYMKADNLGIIANWHLALADRYGVENKNCMKLAEMHSIAVDFVKTGNRPPTLTKDLQSKTYPHFMEKKDKPDHSSTSILGQLYDEVKKFKIDYNQNKDPNKKPFPYRTLIIDGYLSYIADARILKEEYDRELRRIMRHYGLHRESEIISGYIIKFMSKQYAKQGKIFELRNEITNAIRSLRNKYIQIFWQEFYQLSKEDENIEPDFWKKVSRQLSWHNQLVLADYYEKHSIYVEQKASAWFYVTYKEELNNHGNMTDQQGRLYSFAWLIYPVLFHIYDYHRNDDKTSFEIRHKKRNKNRRRRRRKYRRKN</sequence>
<dbReference type="SUPFAM" id="SSF54928">
    <property type="entry name" value="RNA-binding domain, RBD"/>
    <property type="match status" value="1"/>
</dbReference>
<organism evidence="12 13">
    <name type="scientific">Rotaria magnacalcarata</name>
    <dbReference type="NCBI Taxonomy" id="392030"/>
    <lineage>
        <taxon>Eukaryota</taxon>
        <taxon>Metazoa</taxon>
        <taxon>Spiralia</taxon>
        <taxon>Gnathifera</taxon>
        <taxon>Rotifera</taxon>
        <taxon>Eurotatoria</taxon>
        <taxon>Bdelloidea</taxon>
        <taxon>Philodinida</taxon>
        <taxon>Philodinidae</taxon>
        <taxon>Rotaria</taxon>
    </lineage>
</organism>